<dbReference type="Gene3D" id="3.40.50.720">
    <property type="entry name" value="NAD(P)-binding Rossmann-like Domain"/>
    <property type="match status" value="1"/>
</dbReference>
<protein>
    <submittedName>
        <fullName evidence="4">Uncharacterized protein (TIGR01777 family)</fullName>
    </submittedName>
</protein>
<evidence type="ECO:0000259" key="2">
    <source>
        <dbReference type="Pfam" id="PF01370"/>
    </source>
</evidence>
<reference evidence="4" key="1">
    <citation type="submission" date="2023-07" db="EMBL/GenBank/DDBJ databases">
        <title>Sorghum-associated microbial communities from plants grown in Nebraska, USA.</title>
        <authorList>
            <person name="Schachtman D."/>
        </authorList>
    </citation>
    <scope>NUCLEOTIDE SEQUENCE</scope>
    <source>
        <strain evidence="4">BE261</strain>
    </source>
</reference>
<sequence length="304" mass="33034">MSGTRTVVLAGASGFIGRYFRARFEKDGWSVRTIGRKGAKGSPSATWDDGDARLARVLDGAELLVNLAGRSVSCRYNARNKAAIRESRVSTTAALGRAVALCRQPPSTWLNASTGTIYRHAMDGPQTERDGEPGTGFSVDVARAWEAELAAAVTPGTRKIPLRISIVLGPGGGALRPFATLARLGLGGRMGPGTQKFSWIHVEDLYRCVRFVHARKDLSGPVNVASPDVVDNRELMRMVRRAYRARFGIPTPAWLLRLGAILIRTEAELVLKSRWVQPEKLLDAGFVYSQPELGRALQQIARGA</sequence>
<comment type="similarity">
    <text evidence="1">Belongs to the NAD(P)-dependent epimerase/dehydratase family. SDR39U1 subfamily.</text>
</comment>
<dbReference type="RefSeq" id="WP_310111635.1">
    <property type="nucleotide sequence ID" value="NZ_JAVDTN010000006.1"/>
</dbReference>
<feature type="domain" description="NAD-dependent epimerase/dehydratase" evidence="2">
    <location>
        <begin position="7"/>
        <end position="224"/>
    </location>
</feature>
<dbReference type="InterPro" id="IPR013549">
    <property type="entry name" value="DUF1731"/>
</dbReference>
<proteinExistence type="inferred from homology"/>
<dbReference type="AlphaFoldDB" id="A0AAW8N9A9"/>
<dbReference type="InterPro" id="IPR001509">
    <property type="entry name" value="Epimerase_deHydtase"/>
</dbReference>
<evidence type="ECO:0000259" key="3">
    <source>
        <dbReference type="Pfam" id="PF08338"/>
    </source>
</evidence>
<dbReference type="InterPro" id="IPR010099">
    <property type="entry name" value="SDR39U1"/>
</dbReference>
<dbReference type="Pfam" id="PF08338">
    <property type="entry name" value="DUF1731"/>
    <property type="match status" value="1"/>
</dbReference>
<dbReference type="Pfam" id="PF01370">
    <property type="entry name" value="Epimerase"/>
    <property type="match status" value="1"/>
</dbReference>
<organism evidence="4 5">
    <name type="scientific">Pseudarthrobacter oxydans</name>
    <name type="common">Arthrobacter oxydans</name>
    <dbReference type="NCBI Taxonomy" id="1671"/>
    <lineage>
        <taxon>Bacteria</taxon>
        <taxon>Bacillati</taxon>
        <taxon>Actinomycetota</taxon>
        <taxon>Actinomycetes</taxon>
        <taxon>Micrococcales</taxon>
        <taxon>Micrococcaceae</taxon>
        <taxon>Pseudarthrobacter</taxon>
    </lineage>
</organism>
<dbReference type="SUPFAM" id="SSF51735">
    <property type="entry name" value="NAD(P)-binding Rossmann-fold domains"/>
    <property type="match status" value="1"/>
</dbReference>
<dbReference type="Proteomes" id="UP001262032">
    <property type="component" value="Unassembled WGS sequence"/>
</dbReference>
<evidence type="ECO:0000256" key="1">
    <source>
        <dbReference type="ARBA" id="ARBA00009353"/>
    </source>
</evidence>
<dbReference type="InterPro" id="IPR036291">
    <property type="entry name" value="NAD(P)-bd_dom_sf"/>
</dbReference>
<dbReference type="PANTHER" id="PTHR11092:SF0">
    <property type="entry name" value="EPIMERASE FAMILY PROTEIN SDR39U1"/>
    <property type="match status" value="1"/>
</dbReference>
<name>A0AAW8N9A9_PSEOX</name>
<evidence type="ECO:0000313" key="4">
    <source>
        <dbReference type="EMBL" id="MDR7164071.1"/>
    </source>
</evidence>
<evidence type="ECO:0000313" key="5">
    <source>
        <dbReference type="Proteomes" id="UP001262032"/>
    </source>
</evidence>
<accession>A0AAW8N9A9</accession>
<dbReference type="GeneID" id="97422491"/>
<dbReference type="NCBIfam" id="TIGR01777">
    <property type="entry name" value="yfcH"/>
    <property type="match status" value="1"/>
</dbReference>
<feature type="domain" description="DUF1731" evidence="3">
    <location>
        <begin position="251"/>
        <end position="300"/>
    </location>
</feature>
<dbReference type="EMBL" id="JAVDWN010000006">
    <property type="protein sequence ID" value="MDR7164071.1"/>
    <property type="molecule type" value="Genomic_DNA"/>
</dbReference>
<comment type="caution">
    <text evidence="4">The sequence shown here is derived from an EMBL/GenBank/DDBJ whole genome shotgun (WGS) entry which is preliminary data.</text>
</comment>
<dbReference type="PANTHER" id="PTHR11092">
    <property type="entry name" value="SUGAR NUCLEOTIDE EPIMERASE RELATED"/>
    <property type="match status" value="1"/>
</dbReference>
<gene>
    <name evidence="4" type="ORF">J2X12_002090</name>
</gene>